<evidence type="ECO:0000313" key="1">
    <source>
        <dbReference type="EMBL" id="KAJ3541777.1"/>
    </source>
</evidence>
<comment type="caution">
    <text evidence="1">The sequence shown here is derived from an EMBL/GenBank/DDBJ whole genome shotgun (WGS) entry which is preliminary data.</text>
</comment>
<proteinExistence type="predicted"/>
<dbReference type="Proteomes" id="UP001148629">
    <property type="component" value="Unassembled WGS sequence"/>
</dbReference>
<evidence type="ECO:0000313" key="2">
    <source>
        <dbReference type="Proteomes" id="UP001148629"/>
    </source>
</evidence>
<accession>A0ACC1SKN9</accession>
<name>A0ACC1SKN9_9HYPO</name>
<dbReference type="EMBL" id="JANRMS010000331">
    <property type="protein sequence ID" value="KAJ3541777.1"/>
    <property type="molecule type" value="Genomic_DNA"/>
</dbReference>
<gene>
    <name evidence="1" type="ORF">NM208_g4442</name>
</gene>
<sequence>MSQSQVRQPFYSPHELRLTLLYNKNWAPAFPVGYTAAPEQKYYTIDLEAGQTRGTTDDDKSKDKYLSISNHRNLPVSNDDTKGDAAKAFEDRLAAASKAGWTPMQGWLAQSKKDEPFVGFVVDGSGSDDKNGASSKI</sequence>
<keyword evidence="2" id="KW-1185">Reference proteome</keyword>
<organism evidence="1 2">
    <name type="scientific">Fusarium decemcellulare</name>
    <dbReference type="NCBI Taxonomy" id="57161"/>
    <lineage>
        <taxon>Eukaryota</taxon>
        <taxon>Fungi</taxon>
        <taxon>Dikarya</taxon>
        <taxon>Ascomycota</taxon>
        <taxon>Pezizomycotina</taxon>
        <taxon>Sordariomycetes</taxon>
        <taxon>Hypocreomycetidae</taxon>
        <taxon>Hypocreales</taxon>
        <taxon>Nectriaceae</taxon>
        <taxon>Fusarium</taxon>
        <taxon>Fusarium decemcellulare species complex</taxon>
    </lineage>
</organism>
<reference evidence="1" key="1">
    <citation type="submission" date="2022-08" db="EMBL/GenBank/DDBJ databases">
        <title>Genome Sequence of Fusarium decemcellulare.</title>
        <authorList>
            <person name="Buettner E."/>
        </authorList>
    </citation>
    <scope>NUCLEOTIDE SEQUENCE</scope>
    <source>
        <strain evidence="1">Babe19</strain>
    </source>
</reference>
<protein>
    <submittedName>
        <fullName evidence="1">Uncharacterized protein</fullName>
    </submittedName>
</protein>